<dbReference type="GO" id="GO:0005730">
    <property type="term" value="C:nucleolus"/>
    <property type="evidence" value="ECO:0007669"/>
    <property type="project" value="UniProtKB-SubCell"/>
</dbReference>
<evidence type="ECO:0000256" key="3">
    <source>
        <dbReference type="ARBA" id="ARBA00007869"/>
    </source>
</evidence>
<evidence type="ECO:0000256" key="8">
    <source>
        <dbReference type="RuleBase" id="RU363084"/>
    </source>
</evidence>
<accession>A0A5M6BT85</accession>
<evidence type="ECO:0000256" key="2">
    <source>
        <dbReference type="ARBA" id="ARBA00004604"/>
    </source>
</evidence>
<dbReference type="InterPro" id="IPR005579">
    <property type="entry name" value="Cgr1-like"/>
</dbReference>
<dbReference type="GeneID" id="43590800"/>
<sequence length="125" mass="14325">MSDPTPSSSSAPVIVSVAPSKLGRTPGKAHKSEKTALKRSYLSAEIKTPFEKRMENEKKKEAAKAVERELKEEAETERQRKVTIIKDRRERQAERIRMEEMKAKMSAKKLQRMKKRQGRSKKISG</sequence>
<dbReference type="GO" id="GO:0006364">
    <property type="term" value="P:rRNA processing"/>
    <property type="evidence" value="ECO:0007669"/>
    <property type="project" value="UniProtKB-UniRule"/>
</dbReference>
<evidence type="ECO:0000256" key="5">
    <source>
        <dbReference type="ARBA" id="ARBA00022552"/>
    </source>
</evidence>
<evidence type="ECO:0000256" key="4">
    <source>
        <dbReference type="ARBA" id="ARBA00022517"/>
    </source>
</evidence>
<feature type="compositionally biased region" description="Low complexity" evidence="9">
    <location>
        <begin position="1"/>
        <end position="20"/>
    </location>
</feature>
<keyword evidence="11" id="KW-1185">Reference proteome</keyword>
<dbReference type="AlphaFoldDB" id="A0A5M6BT85"/>
<evidence type="ECO:0000256" key="1">
    <source>
        <dbReference type="ARBA" id="ARBA00004090"/>
    </source>
</evidence>
<feature type="region of interest" description="Disordered" evidence="9">
    <location>
        <begin position="1"/>
        <end position="36"/>
    </location>
</feature>
<evidence type="ECO:0000313" key="11">
    <source>
        <dbReference type="Proteomes" id="UP000322225"/>
    </source>
</evidence>
<dbReference type="Pfam" id="PF03879">
    <property type="entry name" value="Cgr1"/>
    <property type="match status" value="1"/>
</dbReference>
<protein>
    <recommendedName>
        <fullName evidence="8">rRNA-processing protein</fullName>
    </recommendedName>
</protein>
<evidence type="ECO:0000256" key="6">
    <source>
        <dbReference type="ARBA" id="ARBA00023054"/>
    </source>
</evidence>
<dbReference type="EMBL" id="CP144058">
    <property type="protein sequence ID" value="WWD20125.1"/>
    <property type="molecule type" value="Genomic_DNA"/>
</dbReference>
<feature type="region of interest" description="Disordered" evidence="9">
    <location>
        <begin position="103"/>
        <end position="125"/>
    </location>
</feature>
<evidence type="ECO:0000313" key="10">
    <source>
        <dbReference type="EMBL" id="WWD20125.1"/>
    </source>
</evidence>
<dbReference type="Proteomes" id="UP000322225">
    <property type="component" value="Chromosome 8"/>
</dbReference>
<dbReference type="KEGG" id="ksn:43590800"/>
<organism evidence="10 11">
    <name type="scientific">Kwoniella shandongensis</name>
    <dbReference type="NCBI Taxonomy" id="1734106"/>
    <lineage>
        <taxon>Eukaryota</taxon>
        <taxon>Fungi</taxon>
        <taxon>Dikarya</taxon>
        <taxon>Basidiomycota</taxon>
        <taxon>Agaricomycotina</taxon>
        <taxon>Tremellomycetes</taxon>
        <taxon>Tremellales</taxon>
        <taxon>Cryptococcaceae</taxon>
        <taxon>Kwoniella</taxon>
    </lineage>
</organism>
<evidence type="ECO:0000256" key="7">
    <source>
        <dbReference type="ARBA" id="ARBA00023242"/>
    </source>
</evidence>
<proteinExistence type="inferred from homology"/>
<feature type="coiled-coil region" evidence="8">
    <location>
        <begin position="53"/>
        <end position="80"/>
    </location>
</feature>
<dbReference type="OrthoDB" id="277961at2759"/>
<keyword evidence="7 8" id="KW-0539">Nucleus</keyword>
<keyword evidence="4 8" id="KW-0690">Ribosome biogenesis</keyword>
<keyword evidence="6 8" id="KW-0175">Coiled coil</keyword>
<comment type="similarity">
    <text evidence="3 8">Belongs to the CGR1 family.</text>
</comment>
<feature type="compositionally biased region" description="Basic residues" evidence="9">
    <location>
        <begin position="105"/>
        <end position="125"/>
    </location>
</feature>
<gene>
    <name evidence="10" type="ORF">CI109_104601</name>
</gene>
<comment type="subcellular location">
    <subcellularLocation>
        <location evidence="2 8">Nucleus</location>
        <location evidence="2 8">Nucleolus</location>
    </subcellularLocation>
</comment>
<evidence type="ECO:0000256" key="9">
    <source>
        <dbReference type="SAM" id="MobiDB-lite"/>
    </source>
</evidence>
<name>A0A5M6BT85_9TREE</name>
<comment type="function">
    <text evidence="1 8">Involved in nucleolar integrity and required for processing of the pre-rRNA for the 60S ribosome subunit.</text>
</comment>
<dbReference type="RefSeq" id="XP_031859004.1">
    <property type="nucleotide sequence ID" value="XM_032006641.1"/>
</dbReference>
<keyword evidence="5 8" id="KW-0698">rRNA processing</keyword>
<reference evidence="10" key="2">
    <citation type="submission" date="2024-01" db="EMBL/GenBank/DDBJ databases">
        <title>Comparative genomics of Cryptococcus and Kwoniella reveals pathogenesis evolution and contrasting modes of karyotype evolution via chromosome fusion or intercentromeric recombination.</title>
        <authorList>
            <person name="Coelho M.A."/>
            <person name="David-Palma M."/>
            <person name="Shea T."/>
            <person name="Bowers K."/>
            <person name="McGinley-Smith S."/>
            <person name="Mohammad A.W."/>
            <person name="Gnirke A."/>
            <person name="Yurkov A.M."/>
            <person name="Nowrousian M."/>
            <person name="Sun S."/>
            <person name="Cuomo C.A."/>
            <person name="Heitman J."/>
        </authorList>
    </citation>
    <scope>NUCLEOTIDE SEQUENCE</scope>
    <source>
        <strain evidence="10">CBS 12478</strain>
    </source>
</reference>
<reference evidence="10" key="1">
    <citation type="submission" date="2017-08" db="EMBL/GenBank/DDBJ databases">
        <authorList>
            <person name="Cuomo C."/>
            <person name="Billmyre B."/>
            <person name="Heitman J."/>
        </authorList>
    </citation>
    <scope>NUCLEOTIDE SEQUENCE</scope>
    <source>
        <strain evidence="10">CBS 12478</strain>
    </source>
</reference>